<organism evidence="6 7">
    <name type="scientific">Streptomyces pulveraceus</name>
    <dbReference type="NCBI Taxonomy" id="68258"/>
    <lineage>
        <taxon>Bacteria</taxon>
        <taxon>Bacillati</taxon>
        <taxon>Actinomycetota</taxon>
        <taxon>Actinomycetes</taxon>
        <taxon>Kitasatosporales</taxon>
        <taxon>Streptomycetaceae</taxon>
        <taxon>Streptomyces</taxon>
    </lineage>
</organism>
<dbReference type="PROSITE" id="PS51257">
    <property type="entry name" value="PROKAR_LIPOPROTEIN"/>
    <property type="match status" value="1"/>
</dbReference>
<dbReference type="PROSITE" id="PS51318">
    <property type="entry name" value="TAT"/>
    <property type="match status" value="1"/>
</dbReference>
<dbReference type="InterPro" id="IPR000914">
    <property type="entry name" value="SBP_5_dom"/>
</dbReference>
<dbReference type="InterPro" id="IPR030678">
    <property type="entry name" value="Peptide/Ni-bd"/>
</dbReference>
<accession>A0ABW1GTM2</accession>
<evidence type="ECO:0000256" key="4">
    <source>
        <dbReference type="SAM" id="SignalP"/>
    </source>
</evidence>
<gene>
    <name evidence="6" type="ORF">ACFP1B_26005</name>
</gene>
<dbReference type="PIRSF" id="PIRSF002741">
    <property type="entry name" value="MppA"/>
    <property type="match status" value="1"/>
</dbReference>
<name>A0ABW1GTM2_9ACTN</name>
<keyword evidence="3 4" id="KW-0732">Signal</keyword>
<dbReference type="CDD" id="cd08492">
    <property type="entry name" value="PBP2_NikA_DppA_OppA_like_15"/>
    <property type="match status" value="1"/>
</dbReference>
<dbReference type="InterPro" id="IPR039424">
    <property type="entry name" value="SBP_5"/>
</dbReference>
<feature type="domain" description="Solute-binding protein family 5" evidence="5">
    <location>
        <begin position="83"/>
        <end position="450"/>
    </location>
</feature>
<dbReference type="Gene3D" id="3.10.105.10">
    <property type="entry name" value="Dipeptide-binding Protein, Domain 3"/>
    <property type="match status" value="1"/>
</dbReference>
<proteinExistence type="inferred from homology"/>
<dbReference type="SUPFAM" id="SSF53850">
    <property type="entry name" value="Periplasmic binding protein-like II"/>
    <property type="match status" value="1"/>
</dbReference>
<evidence type="ECO:0000313" key="6">
    <source>
        <dbReference type="EMBL" id="MFC5916851.1"/>
    </source>
</evidence>
<comment type="similarity">
    <text evidence="1">Belongs to the bacterial solute-binding protein 5 family.</text>
</comment>
<dbReference type="Proteomes" id="UP001596200">
    <property type="component" value="Unassembled WGS sequence"/>
</dbReference>
<dbReference type="RefSeq" id="WP_344515732.1">
    <property type="nucleotide sequence ID" value="NZ_BAAATU010000034.1"/>
</dbReference>
<evidence type="ECO:0000313" key="7">
    <source>
        <dbReference type="Proteomes" id="UP001596200"/>
    </source>
</evidence>
<feature type="chain" id="PRO_5047107715" evidence="4">
    <location>
        <begin position="18"/>
        <end position="547"/>
    </location>
</feature>
<feature type="signal peptide" evidence="4">
    <location>
        <begin position="1"/>
        <end position="17"/>
    </location>
</feature>
<dbReference type="Gene3D" id="3.40.190.10">
    <property type="entry name" value="Periplasmic binding protein-like II"/>
    <property type="match status" value="1"/>
</dbReference>
<evidence type="ECO:0000256" key="2">
    <source>
        <dbReference type="ARBA" id="ARBA00022448"/>
    </source>
</evidence>
<evidence type="ECO:0000259" key="5">
    <source>
        <dbReference type="Pfam" id="PF00496"/>
    </source>
</evidence>
<keyword evidence="7" id="KW-1185">Reference proteome</keyword>
<dbReference type="EMBL" id="JBHSPU010000022">
    <property type="protein sequence ID" value="MFC5916851.1"/>
    <property type="molecule type" value="Genomic_DNA"/>
</dbReference>
<protein>
    <submittedName>
        <fullName evidence="6">ABC transporter substrate-binding protein</fullName>
    </submittedName>
</protein>
<dbReference type="PANTHER" id="PTHR30290">
    <property type="entry name" value="PERIPLASMIC BINDING COMPONENT OF ABC TRANSPORTER"/>
    <property type="match status" value="1"/>
</dbReference>
<sequence>MPTRRSFLLLSAGALTAAGLTACSTAEPSPGAGGAPRDGGTLTFATDVEPDNFDPHVSPADIVGVLLRNVFDSLVAQRQDGGFEPWLAREWEVSDDGRAYTFRLRDDVEFTDGTPFDAAAVKANFDHIVAPATKSQYAATLIGPYARTDVVDRHTVTVRLKKPYASFLHAVSTTYLGFHSPKALRERPGELAAGGGASVGTGAFTFVSRVKGQRLVFARNASYAWAPASAKNDGPAHLERLVVTFLPENATRVGAVTSGQADVADALPANRIAALKSQPGLSISSHDSPGIVYSYFLNTERAPFDQRDARLAVLHAVDTEAITKAVFAGQYRRAWGPLSPSTPGYAAAVENSWQHDPARAGTLLDGLGWTGRDSDGYRTKDGRRFRLTLLYVPAYTKSERRTFDTAVQDDLRKAGIELVLEPLDAGSYTPVRDRGDYDIIAFAWGGSDPDLLRTVFHSGSQLADGGANGSRLHDPRIDGWLDAATATTGRKEREALYAKVQERIVAQGYALPAFVGTRQLGVRGRAHDVAFDASAWPLFQGAWVGGS</sequence>
<dbReference type="Pfam" id="PF00496">
    <property type="entry name" value="SBP_bac_5"/>
    <property type="match status" value="1"/>
</dbReference>
<evidence type="ECO:0000256" key="1">
    <source>
        <dbReference type="ARBA" id="ARBA00005695"/>
    </source>
</evidence>
<comment type="caution">
    <text evidence="6">The sequence shown here is derived from an EMBL/GenBank/DDBJ whole genome shotgun (WGS) entry which is preliminary data.</text>
</comment>
<keyword evidence="2" id="KW-0813">Transport</keyword>
<reference evidence="7" key="1">
    <citation type="journal article" date="2019" name="Int. J. Syst. Evol. Microbiol.">
        <title>The Global Catalogue of Microorganisms (GCM) 10K type strain sequencing project: providing services to taxonomists for standard genome sequencing and annotation.</title>
        <authorList>
            <consortium name="The Broad Institute Genomics Platform"/>
            <consortium name="The Broad Institute Genome Sequencing Center for Infectious Disease"/>
            <person name="Wu L."/>
            <person name="Ma J."/>
        </authorList>
    </citation>
    <scope>NUCLEOTIDE SEQUENCE [LARGE SCALE GENOMIC DNA]</scope>
    <source>
        <strain evidence="7">JCM 4147</strain>
    </source>
</reference>
<dbReference type="InterPro" id="IPR006311">
    <property type="entry name" value="TAT_signal"/>
</dbReference>
<dbReference type="PANTHER" id="PTHR30290:SF9">
    <property type="entry name" value="OLIGOPEPTIDE-BINDING PROTEIN APPA"/>
    <property type="match status" value="1"/>
</dbReference>
<evidence type="ECO:0000256" key="3">
    <source>
        <dbReference type="ARBA" id="ARBA00022729"/>
    </source>
</evidence>